<evidence type="ECO:0008006" key="4">
    <source>
        <dbReference type="Google" id="ProtNLM"/>
    </source>
</evidence>
<feature type="chain" id="PRO_5026980407" description="Outer membrane beta-barrel protein" evidence="1">
    <location>
        <begin position="20"/>
        <end position="215"/>
    </location>
</feature>
<reference evidence="2 3" key="1">
    <citation type="submission" date="2019-09" db="EMBL/GenBank/DDBJ databases">
        <title>Genomes of family Cryomorphaceae.</title>
        <authorList>
            <person name="Bowman J.P."/>
        </authorList>
    </citation>
    <scope>NUCLEOTIDE SEQUENCE [LARGE SCALE GENOMIC DNA]</scope>
    <source>
        <strain evidence="2 3">LMG 25704</strain>
    </source>
</reference>
<evidence type="ECO:0000256" key="1">
    <source>
        <dbReference type="SAM" id="SignalP"/>
    </source>
</evidence>
<evidence type="ECO:0000313" key="3">
    <source>
        <dbReference type="Proteomes" id="UP000468650"/>
    </source>
</evidence>
<accession>A0A6N6RFT3</accession>
<dbReference type="RefSeq" id="WP_151667702.1">
    <property type="nucleotide sequence ID" value="NZ_WBVO01000008.1"/>
</dbReference>
<gene>
    <name evidence="2" type="ORF">F8C67_09990</name>
</gene>
<dbReference type="EMBL" id="WBVO01000008">
    <property type="protein sequence ID" value="KAB2808608.1"/>
    <property type="molecule type" value="Genomic_DNA"/>
</dbReference>
<comment type="caution">
    <text evidence="2">The sequence shown here is derived from an EMBL/GenBank/DDBJ whole genome shotgun (WGS) entry which is preliminary data.</text>
</comment>
<protein>
    <recommendedName>
        <fullName evidence="4">Outer membrane beta-barrel protein</fullName>
    </recommendedName>
</protein>
<dbReference type="AlphaFoldDB" id="A0A6N6RFT3"/>
<proteinExistence type="predicted"/>
<name>A0A6N6RFT3_9FLAO</name>
<sequence length="215" mass="24101">MYKAFLLSIFTGLSFVSQAQNAFGVNFMAGPGYFTNSYTTDDGPTPINYRGRLYLDLEVSKESPTKRFFRIELGLGRHAITDRWETTTPDMPDGTGEFADVYYYFNSVYTGLKFRQELNAVKHLSIGVGAGYHSIRSFRIYSPNIMDRTVTDISYSAVEVSGSVQYEVPITKRISFVPSLEGQVAWQFDGLGDNAPLDAMIAGIYLGVGFQYSWE</sequence>
<feature type="signal peptide" evidence="1">
    <location>
        <begin position="1"/>
        <end position="19"/>
    </location>
</feature>
<organism evidence="2 3">
    <name type="scientific">Phaeocystidibacter luteus</name>
    <dbReference type="NCBI Taxonomy" id="911197"/>
    <lineage>
        <taxon>Bacteria</taxon>
        <taxon>Pseudomonadati</taxon>
        <taxon>Bacteroidota</taxon>
        <taxon>Flavobacteriia</taxon>
        <taxon>Flavobacteriales</taxon>
        <taxon>Phaeocystidibacteraceae</taxon>
        <taxon>Phaeocystidibacter</taxon>
    </lineage>
</organism>
<evidence type="ECO:0000313" key="2">
    <source>
        <dbReference type="EMBL" id="KAB2808608.1"/>
    </source>
</evidence>
<keyword evidence="3" id="KW-1185">Reference proteome</keyword>
<keyword evidence="1" id="KW-0732">Signal</keyword>
<dbReference type="Proteomes" id="UP000468650">
    <property type="component" value="Unassembled WGS sequence"/>
</dbReference>